<dbReference type="PANTHER" id="PTHR42776">
    <property type="entry name" value="SERINE PEPTIDASE S9 FAMILY MEMBER"/>
    <property type="match status" value="1"/>
</dbReference>
<dbReference type="AlphaFoldDB" id="A0A381S8R8"/>
<evidence type="ECO:0000256" key="1">
    <source>
        <dbReference type="ARBA" id="ARBA00022801"/>
    </source>
</evidence>
<evidence type="ECO:0000259" key="3">
    <source>
        <dbReference type="Pfam" id="PF00326"/>
    </source>
</evidence>
<protein>
    <recommendedName>
        <fullName evidence="3">Peptidase S9 prolyl oligopeptidase catalytic domain-containing protein</fullName>
    </recommendedName>
</protein>
<dbReference type="InterPro" id="IPR001375">
    <property type="entry name" value="Peptidase_S9_cat"/>
</dbReference>
<dbReference type="Gene3D" id="3.40.50.1820">
    <property type="entry name" value="alpha/beta hydrolase"/>
    <property type="match status" value="1"/>
</dbReference>
<dbReference type="InterPro" id="IPR011042">
    <property type="entry name" value="6-blade_b-propeller_TolB-like"/>
</dbReference>
<reference evidence="4" key="1">
    <citation type="submission" date="2018-05" db="EMBL/GenBank/DDBJ databases">
        <authorList>
            <person name="Lanie J.A."/>
            <person name="Ng W.-L."/>
            <person name="Kazmierczak K.M."/>
            <person name="Andrzejewski T.M."/>
            <person name="Davidsen T.M."/>
            <person name="Wayne K.J."/>
            <person name="Tettelin H."/>
            <person name="Glass J.I."/>
            <person name="Rusch D."/>
            <person name="Podicherti R."/>
            <person name="Tsui H.-C.T."/>
            <person name="Winkler M.E."/>
        </authorList>
    </citation>
    <scope>NUCLEOTIDE SEQUENCE</scope>
</reference>
<dbReference type="Pfam" id="PF00326">
    <property type="entry name" value="Peptidase_S9"/>
    <property type="match status" value="1"/>
</dbReference>
<keyword evidence="1" id="KW-0378">Hydrolase</keyword>
<keyword evidence="2" id="KW-0720">Serine protease</keyword>
<dbReference type="GO" id="GO:0004252">
    <property type="term" value="F:serine-type endopeptidase activity"/>
    <property type="evidence" value="ECO:0007669"/>
    <property type="project" value="TreeGrafter"/>
</dbReference>
<feature type="non-terminal residue" evidence="4">
    <location>
        <position position="627"/>
    </location>
</feature>
<dbReference type="SUPFAM" id="SSF82171">
    <property type="entry name" value="DPP6 N-terminal domain-like"/>
    <property type="match status" value="1"/>
</dbReference>
<dbReference type="Pfam" id="PF07676">
    <property type="entry name" value="PD40"/>
    <property type="match status" value="3"/>
</dbReference>
<evidence type="ECO:0000256" key="2">
    <source>
        <dbReference type="ARBA" id="ARBA00022825"/>
    </source>
</evidence>
<dbReference type="SUPFAM" id="SSF53474">
    <property type="entry name" value="alpha/beta-Hydrolases"/>
    <property type="match status" value="1"/>
</dbReference>
<keyword evidence="2" id="KW-0645">Protease</keyword>
<gene>
    <name evidence="4" type="ORF">METZ01_LOCUS53324</name>
</gene>
<dbReference type="InterPro" id="IPR011659">
    <property type="entry name" value="WD40"/>
</dbReference>
<dbReference type="InterPro" id="IPR029058">
    <property type="entry name" value="AB_hydrolase_fold"/>
</dbReference>
<name>A0A381S8R8_9ZZZZ</name>
<evidence type="ECO:0000313" key="4">
    <source>
        <dbReference type="EMBL" id="SVA00470.1"/>
    </source>
</evidence>
<dbReference type="PANTHER" id="PTHR42776:SF27">
    <property type="entry name" value="DIPEPTIDYL PEPTIDASE FAMILY MEMBER 6"/>
    <property type="match status" value="1"/>
</dbReference>
<sequence>MFTSLVIALLIPLVVTSGSAQTDGDQPRGFESKDLHLLQAVGDVQLAPAGHAVAYSIRKSDRPGRPYSEVWVMDISTGRQVRLGGPEGYASNPRWSPDGREIAYFGRTEGQRGIVVSRADGSNATFLAPVLGTNHPLPSAGEQIAWSPDGNKIAYVSSMPGPESDEMNGDPRIVRRYLYKPTAAEGATRFNDNRRVHIFVFDRLTNRNFQLTQGNYYEHSIDWSPVRDEILFISNRETDPDRVFNYDIFVVQVDTAEVRRLTDTPNAEYQPRWSPDGKSIAYLATRRLLTSSETTMEDTHVWLMNADGANRRELGGNVDNRQRAVEWTPDGQSLCFTVQARGNVHLFCLPAAGGSPNMLVIDRGRVGAWSRSRDGKAAFAFTSTVAPAELFVKQANQSRMLTSLNTELISQRTVAEVESFSFASFDGRRIEAFLTKPVILDTINRHPLIVQIHGGPHGQQGAAFNATAQVYASRGWATLMVNYRGSTGYGQELTDAIFKDQNGGEAKDVLAGLDAALERYRWIDSERLGIEGGSYGGQLTNWIITQTDRFQAAIPRSSISNLVSFNYMAYYHDYLAVEFGAYPHQDGVMDLLWERSPIRYVANVRTPTMLVHGENDNDVPIAEAEQF</sequence>
<proteinExistence type="predicted"/>
<accession>A0A381S8R8</accession>
<dbReference type="GO" id="GO:0006508">
    <property type="term" value="P:proteolysis"/>
    <property type="evidence" value="ECO:0007669"/>
    <property type="project" value="InterPro"/>
</dbReference>
<feature type="domain" description="Peptidase S9 prolyl oligopeptidase catalytic" evidence="3">
    <location>
        <begin position="464"/>
        <end position="627"/>
    </location>
</feature>
<dbReference type="EMBL" id="UINC01002805">
    <property type="protein sequence ID" value="SVA00470.1"/>
    <property type="molecule type" value="Genomic_DNA"/>
</dbReference>
<organism evidence="4">
    <name type="scientific">marine metagenome</name>
    <dbReference type="NCBI Taxonomy" id="408172"/>
    <lineage>
        <taxon>unclassified sequences</taxon>
        <taxon>metagenomes</taxon>
        <taxon>ecological metagenomes</taxon>
    </lineage>
</organism>
<dbReference type="Gene3D" id="2.120.10.30">
    <property type="entry name" value="TolB, C-terminal domain"/>
    <property type="match status" value="2"/>
</dbReference>